<evidence type="ECO:0000256" key="6">
    <source>
        <dbReference type="ARBA" id="ARBA00023136"/>
    </source>
</evidence>
<protein>
    <submittedName>
        <fullName evidence="10">Sugar ABC transporter permease</fullName>
    </submittedName>
</protein>
<comment type="subcellular location">
    <subcellularLocation>
        <location evidence="1 7">Cell membrane</location>
        <topology evidence="1 7">Multi-pass membrane protein</topology>
    </subcellularLocation>
</comment>
<dbReference type="Gene3D" id="1.10.3720.10">
    <property type="entry name" value="MetI-like"/>
    <property type="match status" value="1"/>
</dbReference>
<evidence type="ECO:0000256" key="2">
    <source>
        <dbReference type="ARBA" id="ARBA00022448"/>
    </source>
</evidence>
<dbReference type="PANTHER" id="PTHR43227:SF8">
    <property type="entry name" value="DIACETYLCHITOBIOSE UPTAKE SYSTEM PERMEASE PROTEIN DASB"/>
    <property type="match status" value="1"/>
</dbReference>
<evidence type="ECO:0000313" key="11">
    <source>
        <dbReference type="Proteomes" id="UP000730482"/>
    </source>
</evidence>
<keyword evidence="5 7" id="KW-1133">Transmembrane helix</keyword>
<feature type="region of interest" description="Disordered" evidence="8">
    <location>
        <begin position="1"/>
        <end position="54"/>
    </location>
</feature>
<dbReference type="SUPFAM" id="SSF161098">
    <property type="entry name" value="MetI-like"/>
    <property type="match status" value="1"/>
</dbReference>
<name>A0ABS5KN85_9ACTN</name>
<comment type="similarity">
    <text evidence="7">Belongs to the binding-protein-dependent transport system permease family.</text>
</comment>
<dbReference type="Pfam" id="PF00528">
    <property type="entry name" value="BPD_transp_1"/>
    <property type="match status" value="1"/>
</dbReference>
<evidence type="ECO:0000256" key="4">
    <source>
        <dbReference type="ARBA" id="ARBA00022692"/>
    </source>
</evidence>
<feature type="transmembrane region" description="Helical" evidence="7">
    <location>
        <begin position="119"/>
        <end position="143"/>
    </location>
</feature>
<evidence type="ECO:0000259" key="9">
    <source>
        <dbReference type="PROSITE" id="PS50928"/>
    </source>
</evidence>
<dbReference type="Proteomes" id="UP000730482">
    <property type="component" value="Unassembled WGS sequence"/>
</dbReference>
<comment type="caution">
    <text evidence="10">The sequence shown here is derived from an EMBL/GenBank/DDBJ whole genome shotgun (WGS) entry which is preliminary data.</text>
</comment>
<dbReference type="PANTHER" id="PTHR43227">
    <property type="entry name" value="BLL4140 PROTEIN"/>
    <property type="match status" value="1"/>
</dbReference>
<gene>
    <name evidence="10" type="ORF">KGQ19_11430</name>
</gene>
<dbReference type="InterPro" id="IPR035906">
    <property type="entry name" value="MetI-like_sf"/>
</dbReference>
<keyword evidence="6 7" id="KW-0472">Membrane</keyword>
<sequence length="341" mass="36938">MSEQSGFPAAVRPSAGPGPAVSTGPAAAKGPAVSKGQAPPHHTGRRPRRGRSRSRQWPGAVFVAPHLVILTLFMIVPTGYAVYDSLFTSKLVGGTRFSGLANYRTVLSSHEFWDGVWRVLLFAVVQVPLTIAIAFFFAAVFDAGVVRFGRFFRTVFFIPFAVPGVVAAVMWSFLLLPGFGPYSKALKSLGFGHVDFFSSKLILPTIVLIVIWEWTGYNMTILYASLKSIPRDVTEAAVIDGAPLRTIIMRMKLPMVRPTIVMLVFINMVGALQLFTEPSILSAFQPQAVSYGFTPTLYVYNTAVGSGEYNLGAAAAVVLALIIGLVSLGAFAVRRRNGEFR</sequence>
<accession>A0ABS5KN85</accession>
<evidence type="ECO:0000313" key="10">
    <source>
        <dbReference type="EMBL" id="MBS2547484.1"/>
    </source>
</evidence>
<evidence type="ECO:0000256" key="3">
    <source>
        <dbReference type="ARBA" id="ARBA00022475"/>
    </source>
</evidence>
<feature type="compositionally biased region" description="Basic residues" evidence="8">
    <location>
        <begin position="42"/>
        <end position="54"/>
    </location>
</feature>
<reference evidence="10 11" key="1">
    <citation type="submission" date="2020-02" db="EMBL/GenBank/DDBJ databases">
        <title>Acidophilic actinobacteria isolated from forest soil.</title>
        <authorList>
            <person name="Golinska P."/>
        </authorList>
    </citation>
    <scope>NUCLEOTIDE SEQUENCE [LARGE SCALE GENOMIC DNA]</scope>
    <source>
        <strain evidence="10 11">NL8</strain>
    </source>
</reference>
<feature type="transmembrane region" description="Helical" evidence="7">
    <location>
        <begin position="57"/>
        <end position="83"/>
    </location>
</feature>
<keyword evidence="4 7" id="KW-0812">Transmembrane</keyword>
<feature type="transmembrane region" description="Helical" evidence="7">
    <location>
        <begin position="155"/>
        <end position="176"/>
    </location>
</feature>
<feature type="transmembrane region" description="Helical" evidence="7">
    <location>
        <begin position="255"/>
        <end position="275"/>
    </location>
</feature>
<feature type="domain" description="ABC transmembrane type-1" evidence="9">
    <location>
        <begin position="116"/>
        <end position="330"/>
    </location>
</feature>
<dbReference type="EMBL" id="JAAFYZ010000029">
    <property type="protein sequence ID" value="MBS2547484.1"/>
    <property type="molecule type" value="Genomic_DNA"/>
</dbReference>
<dbReference type="PROSITE" id="PS50928">
    <property type="entry name" value="ABC_TM1"/>
    <property type="match status" value="1"/>
</dbReference>
<evidence type="ECO:0000256" key="8">
    <source>
        <dbReference type="SAM" id="MobiDB-lite"/>
    </source>
</evidence>
<evidence type="ECO:0000256" key="5">
    <source>
        <dbReference type="ARBA" id="ARBA00022989"/>
    </source>
</evidence>
<feature type="transmembrane region" description="Helical" evidence="7">
    <location>
        <begin position="196"/>
        <end position="217"/>
    </location>
</feature>
<feature type="transmembrane region" description="Helical" evidence="7">
    <location>
        <begin position="311"/>
        <end position="333"/>
    </location>
</feature>
<keyword evidence="3" id="KW-1003">Cell membrane</keyword>
<keyword evidence="11" id="KW-1185">Reference proteome</keyword>
<organism evidence="10 11">
    <name type="scientific">Catenulispora pinistramenti</name>
    <dbReference type="NCBI Taxonomy" id="2705254"/>
    <lineage>
        <taxon>Bacteria</taxon>
        <taxon>Bacillati</taxon>
        <taxon>Actinomycetota</taxon>
        <taxon>Actinomycetes</taxon>
        <taxon>Catenulisporales</taxon>
        <taxon>Catenulisporaceae</taxon>
        <taxon>Catenulispora</taxon>
    </lineage>
</organism>
<keyword evidence="2 7" id="KW-0813">Transport</keyword>
<dbReference type="RefSeq" id="WP_212009071.1">
    <property type="nucleotide sequence ID" value="NZ_JAAFYZ010000029.1"/>
</dbReference>
<dbReference type="CDD" id="cd06261">
    <property type="entry name" value="TM_PBP2"/>
    <property type="match status" value="1"/>
</dbReference>
<evidence type="ECO:0000256" key="7">
    <source>
        <dbReference type="RuleBase" id="RU363032"/>
    </source>
</evidence>
<proteinExistence type="inferred from homology"/>
<dbReference type="InterPro" id="IPR050809">
    <property type="entry name" value="UgpAE/MalFG_permease"/>
</dbReference>
<dbReference type="InterPro" id="IPR000515">
    <property type="entry name" value="MetI-like"/>
</dbReference>
<evidence type="ECO:0000256" key="1">
    <source>
        <dbReference type="ARBA" id="ARBA00004651"/>
    </source>
</evidence>